<proteinExistence type="predicted"/>
<accession>A0A427BEW5</accession>
<reference evidence="2 3" key="1">
    <citation type="submission" date="2018-10" db="EMBL/GenBank/DDBJ databases">
        <title>Transmission dynamics of multidrug resistant bacteria on intensive care unit surfaces.</title>
        <authorList>
            <person name="D'Souza A.W."/>
            <person name="Potter R.F."/>
            <person name="Wallace M."/>
            <person name="Shupe A."/>
            <person name="Patel S."/>
            <person name="Sun S."/>
            <person name="Gul D."/>
            <person name="Kwon J.H."/>
            <person name="Andleeb S."/>
            <person name="Burnham C.-A.D."/>
            <person name="Dantas G."/>
        </authorList>
    </citation>
    <scope>NUCLEOTIDE SEQUENCE [LARGE SCALE GENOMIC DNA]</scope>
    <source>
        <strain evidence="2 3">WF_348</strain>
    </source>
</reference>
<protein>
    <submittedName>
        <fullName evidence="2">Uncharacterized protein</fullName>
    </submittedName>
</protein>
<dbReference type="Proteomes" id="UP000267844">
    <property type="component" value="Unassembled WGS sequence"/>
</dbReference>
<evidence type="ECO:0000313" key="3">
    <source>
        <dbReference type="Proteomes" id="UP000267844"/>
    </source>
</evidence>
<evidence type="ECO:0000256" key="1">
    <source>
        <dbReference type="SAM" id="SignalP"/>
    </source>
</evidence>
<sequence>MKNKLLLLSTLLISTTSYCQLDTIYSNNERLAVNVKEITEDAVKYTYPNEDLINTSYKNTIQKIVLKSGRVQIFNEGSAFNKVNSIQDFEKVTISNVESEVKGLFKLADIGAKAKGGSTFSSMEKVRNRAYNKIKIQAAMMGANVVYLAHQNTEGNKMGGYWQAGSTTETILTGVAYSNSVLDFNAFKSKLSDKMTFDVVKEFRLGTSSMEYSEIKAKKTFTINEILKENSGIYILGYLDKKEIKFRVAYFTEDAFYLYYKDKSDANYQYEVRF</sequence>
<dbReference type="RefSeq" id="WP_125350795.1">
    <property type="nucleotide sequence ID" value="NZ_RHPN01000061.1"/>
</dbReference>
<name>A0A427BEW5_9FLAO</name>
<comment type="caution">
    <text evidence="2">The sequence shown here is derived from an EMBL/GenBank/DDBJ whole genome shotgun (WGS) entry which is preliminary data.</text>
</comment>
<dbReference type="AlphaFoldDB" id="A0A427BEW5"/>
<organism evidence="2 3">
    <name type="scientific">Empedobacter falsenii</name>
    <dbReference type="NCBI Taxonomy" id="343874"/>
    <lineage>
        <taxon>Bacteria</taxon>
        <taxon>Pseudomonadati</taxon>
        <taxon>Bacteroidota</taxon>
        <taxon>Flavobacteriia</taxon>
        <taxon>Flavobacteriales</taxon>
        <taxon>Weeksellaceae</taxon>
        <taxon>Empedobacter</taxon>
    </lineage>
</organism>
<keyword evidence="1" id="KW-0732">Signal</keyword>
<evidence type="ECO:0000313" key="2">
    <source>
        <dbReference type="EMBL" id="RRT87369.1"/>
    </source>
</evidence>
<gene>
    <name evidence="2" type="ORF">EGI89_14975</name>
</gene>
<dbReference type="EMBL" id="RHPO01000059">
    <property type="protein sequence ID" value="RRT87369.1"/>
    <property type="molecule type" value="Genomic_DNA"/>
</dbReference>
<feature type="signal peptide" evidence="1">
    <location>
        <begin position="1"/>
        <end position="19"/>
    </location>
</feature>
<feature type="chain" id="PRO_5019155411" evidence="1">
    <location>
        <begin position="20"/>
        <end position="274"/>
    </location>
</feature>